<keyword evidence="12" id="KW-1185">Reference proteome</keyword>
<keyword evidence="9" id="KW-0732">Signal</keyword>
<feature type="compositionally biased region" description="Gly residues" evidence="8">
    <location>
        <begin position="81"/>
        <end position="97"/>
    </location>
</feature>
<dbReference type="SMART" id="SM00636">
    <property type="entry name" value="Glyco_18"/>
    <property type="match status" value="1"/>
</dbReference>
<dbReference type="KEGG" id="kne:92181240"/>
<dbReference type="InterPro" id="IPR001223">
    <property type="entry name" value="Glyco_hydro18_cat"/>
</dbReference>
<dbReference type="GO" id="GO:0008843">
    <property type="term" value="F:endochitinase activity"/>
    <property type="evidence" value="ECO:0007669"/>
    <property type="project" value="UniProtKB-EC"/>
</dbReference>
<dbReference type="Gene3D" id="3.20.20.80">
    <property type="entry name" value="Glycosidases"/>
    <property type="match status" value="1"/>
</dbReference>
<evidence type="ECO:0000256" key="8">
    <source>
        <dbReference type="SAM" id="MobiDB-lite"/>
    </source>
</evidence>
<evidence type="ECO:0000256" key="9">
    <source>
        <dbReference type="SAM" id="SignalP"/>
    </source>
</evidence>
<evidence type="ECO:0000313" key="12">
    <source>
        <dbReference type="Proteomes" id="UP001388673"/>
    </source>
</evidence>
<gene>
    <name evidence="11" type="ORF">IAR55_003982</name>
</gene>
<keyword evidence="2 7" id="KW-0378">Hydrolase</keyword>
<protein>
    <recommendedName>
        <fullName evidence="10">GH18 domain-containing protein</fullName>
    </recommendedName>
</protein>
<dbReference type="RefSeq" id="XP_066802464.1">
    <property type="nucleotide sequence ID" value="XM_066947085.1"/>
</dbReference>
<reference evidence="11 12" key="1">
    <citation type="journal article" date="2024" name="bioRxiv">
        <title>Comparative genomics of Cryptococcus and Kwoniella reveals pathogenesis evolution and contrasting karyotype dynamics via intercentromeric recombination or chromosome fusion.</title>
        <authorList>
            <person name="Coelho M.A."/>
            <person name="David-Palma M."/>
            <person name="Shea T."/>
            <person name="Bowers K."/>
            <person name="McGinley-Smith S."/>
            <person name="Mohammad A.W."/>
            <person name="Gnirke A."/>
            <person name="Yurkov A.M."/>
            <person name="Nowrousian M."/>
            <person name="Sun S."/>
            <person name="Cuomo C.A."/>
            <person name="Heitman J."/>
        </authorList>
    </citation>
    <scope>NUCLEOTIDE SEQUENCE [LARGE SCALE GENOMIC DNA]</scope>
    <source>
        <strain evidence="11 12">CBS 13917</strain>
    </source>
</reference>
<dbReference type="PANTHER" id="PTHR11177">
    <property type="entry name" value="CHITINASE"/>
    <property type="match status" value="1"/>
</dbReference>
<feature type="compositionally biased region" description="Polar residues" evidence="8">
    <location>
        <begin position="105"/>
        <end position="120"/>
    </location>
</feature>
<dbReference type="PANTHER" id="PTHR11177:SF392">
    <property type="entry name" value="HAP41P"/>
    <property type="match status" value="1"/>
</dbReference>
<dbReference type="PROSITE" id="PS51910">
    <property type="entry name" value="GH18_2"/>
    <property type="match status" value="1"/>
</dbReference>
<keyword evidence="4" id="KW-0119">Carbohydrate metabolism</keyword>
<dbReference type="GO" id="GO:0008061">
    <property type="term" value="F:chitin binding"/>
    <property type="evidence" value="ECO:0007669"/>
    <property type="project" value="InterPro"/>
</dbReference>
<feature type="signal peptide" evidence="9">
    <location>
        <begin position="1"/>
        <end position="26"/>
    </location>
</feature>
<name>A0AAW0YM91_9TREE</name>
<evidence type="ECO:0000313" key="11">
    <source>
        <dbReference type="EMBL" id="KAK8853278.1"/>
    </source>
</evidence>
<evidence type="ECO:0000256" key="4">
    <source>
        <dbReference type="ARBA" id="ARBA00023277"/>
    </source>
</evidence>
<evidence type="ECO:0000259" key="10">
    <source>
        <dbReference type="PROSITE" id="PS51910"/>
    </source>
</evidence>
<dbReference type="EMBL" id="JBCAWK010000007">
    <property type="protein sequence ID" value="KAK8853278.1"/>
    <property type="molecule type" value="Genomic_DNA"/>
</dbReference>
<evidence type="ECO:0000256" key="6">
    <source>
        <dbReference type="ARBA" id="ARBA00023326"/>
    </source>
</evidence>
<evidence type="ECO:0000256" key="5">
    <source>
        <dbReference type="ARBA" id="ARBA00023295"/>
    </source>
</evidence>
<dbReference type="GO" id="GO:0000272">
    <property type="term" value="P:polysaccharide catabolic process"/>
    <property type="evidence" value="ECO:0007669"/>
    <property type="project" value="UniProtKB-KW"/>
</dbReference>
<keyword evidence="5 7" id="KW-0326">Glycosidase</keyword>
<organism evidence="11 12">
    <name type="scientific">Kwoniella newhampshirensis</name>
    <dbReference type="NCBI Taxonomy" id="1651941"/>
    <lineage>
        <taxon>Eukaryota</taxon>
        <taxon>Fungi</taxon>
        <taxon>Dikarya</taxon>
        <taxon>Basidiomycota</taxon>
        <taxon>Agaricomycotina</taxon>
        <taxon>Tremellomycetes</taxon>
        <taxon>Tremellales</taxon>
        <taxon>Cryptococcaceae</taxon>
        <taxon>Kwoniella</taxon>
    </lineage>
</organism>
<keyword evidence="6" id="KW-0624">Polysaccharide degradation</keyword>
<dbReference type="GeneID" id="92181240"/>
<dbReference type="PROSITE" id="PS01095">
    <property type="entry name" value="GH18_1"/>
    <property type="match status" value="1"/>
</dbReference>
<feature type="compositionally biased region" description="Low complexity" evidence="8">
    <location>
        <begin position="121"/>
        <end position="140"/>
    </location>
</feature>
<dbReference type="Proteomes" id="UP001388673">
    <property type="component" value="Unassembled WGS sequence"/>
</dbReference>
<evidence type="ECO:0000256" key="7">
    <source>
        <dbReference type="RuleBase" id="RU000489"/>
    </source>
</evidence>
<dbReference type="InterPro" id="IPR001579">
    <property type="entry name" value="Glyco_hydro_18_chit_AS"/>
</dbReference>
<evidence type="ECO:0000256" key="3">
    <source>
        <dbReference type="ARBA" id="ARBA00023024"/>
    </source>
</evidence>
<comment type="caution">
    <text evidence="11">The sequence shown here is derived from an EMBL/GenBank/DDBJ whole genome shotgun (WGS) entry which is preliminary data.</text>
</comment>
<dbReference type="AlphaFoldDB" id="A0AAW0YM91"/>
<dbReference type="FunFam" id="3.20.20.80:FF:000164">
    <property type="entry name" value="Chitinase, variant"/>
    <property type="match status" value="1"/>
</dbReference>
<dbReference type="SUPFAM" id="SSF51445">
    <property type="entry name" value="(Trans)glycosidases"/>
    <property type="match status" value="1"/>
</dbReference>
<feature type="region of interest" description="Disordered" evidence="8">
    <location>
        <begin position="73"/>
        <end position="152"/>
    </location>
</feature>
<feature type="region of interest" description="Disordered" evidence="8">
    <location>
        <begin position="324"/>
        <end position="373"/>
    </location>
</feature>
<feature type="region of interest" description="Disordered" evidence="8">
    <location>
        <begin position="171"/>
        <end position="250"/>
    </location>
</feature>
<evidence type="ECO:0000256" key="1">
    <source>
        <dbReference type="ARBA" id="ARBA00000822"/>
    </source>
</evidence>
<dbReference type="InterPro" id="IPR050314">
    <property type="entry name" value="Glycosyl_Hydrlase_18"/>
</dbReference>
<dbReference type="GO" id="GO:0006032">
    <property type="term" value="P:chitin catabolic process"/>
    <property type="evidence" value="ECO:0007669"/>
    <property type="project" value="UniProtKB-KW"/>
</dbReference>
<dbReference type="Pfam" id="PF00704">
    <property type="entry name" value="Glyco_hydro_18"/>
    <property type="match status" value="1"/>
</dbReference>
<accession>A0AAW0YM91</accession>
<keyword evidence="3" id="KW-0146">Chitin degradation</keyword>
<comment type="catalytic activity">
    <reaction evidence="1">
        <text>Random endo-hydrolysis of N-acetyl-beta-D-glucosaminide (1-&gt;4)-beta-linkages in chitin and chitodextrins.</text>
        <dbReference type="EC" id="3.2.1.14"/>
    </reaction>
</comment>
<sequence>MLPIASSSSLLLTSLTLLTSVLPASAHRNLPPRHAHPHPRAHARLDERLLPITATTTVVVQMTATATHTVWVQPTNQVPWGGDGNGSGSGSGSGSGNDGESSSGTITDSASPSASASMNTVGESSYSQSASSSVPISTVSEPDDAGPSLSLDSSSIASSTYSFSDITSVATSSSSSSDFVSTPTSSPALSSSTSSFEIPSASITDSSIPSASVSSISASQSDTASSSSGSVRSSSSESISASTSSSSSSYASASAITSSSASASASVSLSAEEQSSSSSSTTALTDAVTASSATSGLMSSPVSASASGSISASASLSTETASITASETASITASETASITASETESTTVSDSASSTVSSDFASSTSSSAGVSSSAYNESSITASATSSEIVTSTISSTSASASASSSSSSSSDLEPLGSTLMNAYYPDWSGYYLAPESVDWSRFDVVDFAFALPTSDFGLEFTQDDSASLLTRLVSTAHAAGKRVKLSIGGWTGSAYFSTICSTSSNRRTFINNILAAYNLYNLDGIDIDWEYPGTGGADGNAVSGNDSANFLRFLTELRAALPEGALISTATQVWPFADSNGRPMTDVSGFAKVIDWILIMNYDVWGSSSTPGANAPLSDGCGNSTQPLANAYAAVASWTAAGMPANQITLGVPAYGYLQKSAATQLKDRRRSFPMPPHKAAANLTALPRANYVTVYNDNGGSADGQVMFESLISQGALVWQDGEYVGGNGFTREWDSCSSTPWIKSTRSGQIVTYDDPASMSLKGQFAAQAGLRGCNVFSIDGDWTGNSWPLTDAVRSGLGL</sequence>
<evidence type="ECO:0000256" key="2">
    <source>
        <dbReference type="ARBA" id="ARBA00022801"/>
    </source>
</evidence>
<dbReference type="InterPro" id="IPR011583">
    <property type="entry name" value="Chitinase_II/V-like_cat"/>
</dbReference>
<feature type="domain" description="GH18" evidence="10">
    <location>
        <begin position="420"/>
        <end position="804"/>
    </location>
</feature>
<dbReference type="GO" id="GO:0005576">
    <property type="term" value="C:extracellular region"/>
    <property type="evidence" value="ECO:0007669"/>
    <property type="project" value="TreeGrafter"/>
</dbReference>
<feature type="chain" id="PRO_5043777177" description="GH18 domain-containing protein" evidence="9">
    <location>
        <begin position="27"/>
        <end position="804"/>
    </location>
</feature>
<dbReference type="InterPro" id="IPR017853">
    <property type="entry name" value="GH"/>
</dbReference>
<proteinExistence type="predicted"/>